<dbReference type="EMBL" id="BSPX01000007">
    <property type="protein sequence ID" value="GLT21347.1"/>
    <property type="molecule type" value="Genomic_DNA"/>
</dbReference>
<name>A0ABQ6F7X9_9RHOO</name>
<evidence type="ECO:0000313" key="1">
    <source>
        <dbReference type="EMBL" id="GLT21347.1"/>
    </source>
</evidence>
<accession>A0ABQ6F7X9</accession>
<evidence type="ECO:0008006" key="3">
    <source>
        <dbReference type="Google" id="ProtNLM"/>
    </source>
</evidence>
<reference evidence="2" key="1">
    <citation type="journal article" date="2019" name="Int. J. Syst. Evol. Microbiol.">
        <title>The Global Catalogue of Microorganisms (GCM) 10K type strain sequencing project: providing services to taxonomists for standard genome sequencing and annotation.</title>
        <authorList>
            <consortium name="The Broad Institute Genomics Platform"/>
            <consortium name="The Broad Institute Genome Sequencing Center for Infectious Disease"/>
            <person name="Wu L."/>
            <person name="Ma J."/>
        </authorList>
    </citation>
    <scope>NUCLEOTIDE SEQUENCE [LARGE SCALE GENOMIC DNA]</scope>
    <source>
        <strain evidence="2">NBRC 102407</strain>
    </source>
</reference>
<dbReference type="Proteomes" id="UP001157167">
    <property type="component" value="Unassembled WGS sequence"/>
</dbReference>
<gene>
    <name evidence="1" type="ORF">GCM10007933_07990</name>
</gene>
<evidence type="ECO:0000313" key="2">
    <source>
        <dbReference type="Proteomes" id="UP001157167"/>
    </source>
</evidence>
<comment type="caution">
    <text evidence="1">The sequence shown here is derived from an EMBL/GenBank/DDBJ whole genome shotgun (WGS) entry which is preliminary data.</text>
</comment>
<organism evidence="1 2">
    <name type="scientific">Zoogloea oryzae</name>
    <dbReference type="NCBI Taxonomy" id="310767"/>
    <lineage>
        <taxon>Bacteria</taxon>
        <taxon>Pseudomonadati</taxon>
        <taxon>Pseudomonadota</taxon>
        <taxon>Betaproteobacteria</taxon>
        <taxon>Rhodocyclales</taxon>
        <taxon>Zoogloeaceae</taxon>
        <taxon>Zoogloea</taxon>
    </lineage>
</organism>
<proteinExistence type="predicted"/>
<sequence>MIIIRNPVRDAVERVGGPTKASNLLNVSNGTIHAWIKARRVADIDLAKRLAQFAKMDVQEIRPAP</sequence>
<keyword evidence="2" id="KW-1185">Reference proteome</keyword>
<dbReference type="Gene3D" id="1.10.260.40">
    <property type="entry name" value="lambda repressor-like DNA-binding domains"/>
    <property type="match status" value="1"/>
</dbReference>
<dbReference type="InterPro" id="IPR010982">
    <property type="entry name" value="Lambda_DNA-bd_dom_sf"/>
</dbReference>
<protein>
    <recommendedName>
        <fullName evidence="3">Helix-turn-helix domain-containing protein</fullName>
    </recommendedName>
</protein>